<comment type="caution">
    <text evidence="2">The sequence shown here is derived from an EMBL/GenBank/DDBJ whole genome shotgun (WGS) entry which is preliminary data.</text>
</comment>
<reference evidence="2" key="2">
    <citation type="journal article" date="2022" name="Microbiol. Resour. Announc.">
        <title>Whole-Genome Sequence of Entomortierella parvispora E1425, a Mucoromycotan Fungus Associated with Burkholderiaceae-Related Endosymbiotic Bacteria.</title>
        <authorList>
            <person name="Herlambang A."/>
            <person name="Guo Y."/>
            <person name="Takashima Y."/>
            <person name="Narisawa K."/>
            <person name="Ohta H."/>
            <person name="Nishizawa T."/>
        </authorList>
    </citation>
    <scope>NUCLEOTIDE SEQUENCE</scope>
    <source>
        <strain evidence="2">E1425</strain>
    </source>
</reference>
<evidence type="ECO:0000313" key="2">
    <source>
        <dbReference type="EMBL" id="GJJ75447.1"/>
    </source>
</evidence>
<feature type="signal peptide" evidence="1">
    <location>
        <begin position="1"/>
        <end position="16"/>
    </location>
</feature>
<keyword evidence="3" id="KW-1185">Reference proteome</keyword>
<organism evidence="2 3">
    <name type="scientific">Entomortierella parvispora</name>
    <dbReference type="NCBI Taxonomy" id="205924"/>
    <lineage>
        <taxon>Eukaryota</taxon>
        <taxon>Fungi</taxon>
        <taxon>Fungi incertae sedis</taxon>
        <taxon>Mucoromycota</taxon>
        <taxon>Mortierellomycotina</taxon>
        <taxon>Mortierellomycetes</taxon>
        <taxon>Mortierellales</taxon>
        <taxon>Mortierellaceae</taxon>
        <taxon>Entomortierella</taxon>
    </lineage>
</organism>
<dbReference type="OrthoDB" id="2400420at2759"/>
<evidence type="ECO:0000313" key="3">
    <source>
        <dbReference type="Proteomes" id="UP000827284"/>
    </source>
</evidence>
<feature type="chain" id="PRO_5040413674" evidence="1">
    <location>
        <begin position="17"/>
        <end position="121"/>
    </location>
</feature>
<gene>
    <name evidence="2" type="ORF">EMPS_07805</name>
</gene>
<dbReference type="SUPFAM" id="SSF49695">
    <property type="entry name" value="gamma-Crystallin-like"/>
    <property type="match status" value="1"/>
</dbReference>
<dbReference type="InterPro" id="IPR011024">
    <property type="entry name" value="G_crystallin-like"/>
</dbReference>
<proteinExistence type="predicted"/>
<protein>
    <submittedName>
        <fullName evidence="2">Uncharacterized protein</fullName>
    </submittedName>
</protein>
<dbReference type="Gene3D" id="2.60.20.10">
    <property type="entry name" value="Crystallins"/>
    <property type="match status" value="1"/>
</dbReference>
<reference evidence="2" key="1">
    <citation type="submission" date="2021-11" db="EMBL/GenBank/DDBJ databases">
        <authorList>
            <person name="Herlambang A."/>
            <person name="Guo Y."/>
            <person name="Takashima Y."/>
            <person name="Nishizawa T."/>
        </authorList>
    </citation>
    <scope>NUCLEOTIDE SEQUENCE</scope>
    <source>
        <strain evidence="2">E1425</strain>
    </source>
</reference>
<dbReference type="Proteomes" id="UP000827284">
    <property type="component" value="Unassembled WGS sequence"/>
</dbReference>
<keyword evidence="1" id="KW-0732">Signal</keyword>
<name>A0A9P3HF38_9FUNG</name>
<dbReference type="EMBL" id="BQFW01000011">
    <property type="protein sequence ID" value="GJJ75447.1"/>
    <property type="molecule type" value="Genomic_DNA"/>
</dbReference>
<sequence>MKYLIALSAFVASVAAWEVTIYENANYGGWSKSYSNSWNTNQKILLSGYLNDATSSFIFSGDRNDLDLKVNSITLYKNYDSDGNCNDQIGYSCGSWSDNQISAANNDQLSCIQISYHVFGC</sequence>
<accession>A0A9P3HF38</accession>
<dbReference type="AlphaFoldDB" id="A0A9P3HF38"/>
<evidence type="ECO:0000256" key="1">
    <source>
        <dbReference type="SAM" id="SignalP"/>
    </source>
</evidence>